<gene>
    <name evidence="1" type="ORF">ACTOB_002615</name>
</gene>
<dbReference type="EMBL" id="CP126980">
    <property type="protein sequence ID" value="WIM98987.1"/>
    <property type="molecule type" value="Genomic_DNA"/>
</dbReference>
<dbReference type="RefSeq" id="WP_284920426.1">
    <property type="nucleotide sequence ID" value="NZ_CP126980.1"/>
</dbReference>
<sequence length="110" mass="12134">MSEFVAHRTEDDAAFEGRRVPGLRAEFFRRAEGDRIASVGRYSLGDRELLLAWGYVDEEHCRHNAVRDAAGGWHPAADGCPEVELITNGQAVVGLAVRASTGDWVRALRN</sequence>
<organism evidence="1 2">
    <name type="scientific">Actinoplanes oblitus</name>
    <dbReference type="NCBI Taxonomy" id="3040509"/>
    <lineage>
        <taxon>Bacteria</taxon>
        <taxon>Bacillati</taxon>
        <taxon>Actinomycetota</taxon>
        <taxon>Actinomycetes</taxon>
        <taxon>Micromonosporales</taxon>
        <taxon>Micromonosporaceae</taxon>
        <taxon>Actinoplanes</taxon>
    </lineage>
</organism>
<keyword evidence="2" id="KW-1185">Reference proteome</keyword>
<dbReference type="Proteomes" id="UP001240150">
    <property type="component" value="Chromosome"/>
</dbReference>
<accession>A0ABY8WNG4</accession>
<reference evidence="1 2" key="1">
    <citation type="submission" date="2023-06" db="EMBL/GenBank/DDBJ databases">
        <authorList>
            <person name="Yushchuk O."/>
            <person name="Binda E."/>
            <person name="Ruckert-Reed C."/>
            <person name="Fedorenko V."/>
            <person name="Kalinowski J."/>
            <person name="Marinelli F."/>
        </authorList>
    </citation>
    <scope>NUCLEOTIDE SEQUENCE [LARGE SCALE GENOMIC DNA]</scope>
    <source>
        <strain evidence="1 2">NRRL 3884</strain>
    </source>
</reference>
<proteinExistence type="predicted"/>
<protein>
    <submittedName>
        <fullName evidence="1">Uncharacterized protein</fullName>
    </submittedName>
</protein>
<name>A0ABY8WNG4_9ACTN</name>
<evidence type="ECO:0000313" key="2">
    <source>
        <dbReference type="Proteomes" id="UP001240150"/>
    </source>
</evidence>
<evidence type="ECO:0000313" key="1">
    <source>
        <dbReference type="EMBL" id="WIM98987.1"/>
    </source>
</evidence>